<dbReference type="EMBL" id="JACRTE010000003">
    <property type="protein sequence ID" value="MBC8596005.1"/>
    <property type="molecule type" value="Genomic_DNA"/>
</dbReference>
<feature type="compositionally biased region" description="Polar residues" evidence="1">
    <location>
        <begin position="32"/>
        <end position="48"/>
    </location>
</feature>
<dbReference type="PROSITE" id="PS00018">
    <property type="entry name" value="EF_HAND_1"/>
    <property type="match status" value="2"/>
</dbReference>
<evidence type="ECO:0000259" key="3">
    <source>
        <dbReference type="PROSITE" id="PS51766"/>
    </source>
</evidence>
<dbReference type="InterPro" id="IPR036439">
    <property type="entry name" value="Dockerin_dom_sf"/>
</dbReference>
<dbReference type="InterPro" id="IPR002105">
    <property type="entry name" value="Dockerin_1_rpt"/>
</dbReference>
<organism evidence="4 5">
    <name type="scientific">Qingrenia yutianensis</name>
    <dbReference type="NCBI Taxonomy" id="2763676"/>
    <lineage>
        <taxon>Bacteria</taxon>
        <taxon>Bacillati</taxon>
        <taxon>Bacillota</taxon>
        <taxon>Clostridia</taxon>
        <taxon>Eubacteriales</taxon>
        <taxon>Oscillospiraceae</taxon>
        <taxon>Qingrenia</taxon>
    </lineage>
</organism>
<dbReference type="SUPFAM" id="SSF63446">
    <property type="entry name" value="Type I dockerin domain"/>
    <property type="match status" value="1"/>
</dbReference>
<reference evidence="4" key="1">
    <citation type="submission" date="2020-08" db="EMBL/GenBank/DDBJ databases">
        <title>Genome public.</title>
        <authorList>
            <person name="Liu C."/>
            <person name="Sun Q."/>
        </authorList>
    </citation>
    <scope>NUCLEOTIDE SEQUENCE</scope>
    <source>
        <strain evidence="4">NSJ-50</strain>
    </source>
</reference>
<keyword evidence="5" id="KW-1185">Reference proteome</keyword>
<proteinExistence type="predicted"/>
<dbReference type="Gene3D" id="2.60.40.4130">
    <property type="match status" value="1"/>
</dbReference>
<dbReference type="Pfam" id="PF00404">
    <property type="entry name" value="Dockerin_1"/>
    <property type="match status" value="1"/>
</dbReference>
<keyword evidence="2" id="KW-0732">Signal</keyword>
<feature type="domain" description="Dockerin" evidence="3">
    <location>
        <begin position="1811"/>
        <end position="1881"/>
    </location>
</feature>
<feature type="chain" id="PRO_5037496342" description="Dockerin domain-containing protein" evidence="2">
    <location>
        <begin position="30"/>
        <end position="1886"/>
    </location>
</feature>
<name>A0A926FCZ5_9FIRM</name>
<dbReference type="CDD" id="cd14256">
    <property type="entry name" value="Dockerin_I"/>
    <property type="match status" value="1"/>
</dbReference>
<dbReference type="InterPro" id="IPR018247">
    <property type="entry name" value="EF_Hand_1_Ca_BS"/>
</dbReference>
<dbReference type="PROSITE" id="PS51766">
    <property type="entry name" value="DOCKERIN"/>
    <property type="match status" value="1"/>
</dbReference>
<accession>A0A926FCZ5</accession>
<comment type="caution">
    <text evidence="4">The sequence shown here is derived from an EMBL/GenBank/DDBJ whole genome shotgun (WGS) entry which is preliminary data.</text>
</comment>
<feature type="region of interest" description="Disordered" evidence="1">
    <location>
        <begin position="32"/>
        <end position="98"/>
    </location>
</feature>
<dbReference type="RefSeq" id="WP_262431575.1">
    <property type="nucleotide sequence ID" value="NZ_JACRTE010000003.1"/>
</dbReference>
<evidence type="ECO:0000256" key="1">
    <source>
        <dbReference type="SAM" id="MobiDB-lite"/>
    </source>
</evidence>
<feature type="compositionally biased region" description="Low complexity" evidence="1">
    <location>
        <begin position="49"/>
        <end position="89"/>
    </location>
</feature>
<evidence type="ECO:0000313" key="4">
    <source>
        <dbReference type="EMBL" id="MBC8596005.1"/>
    </source>
</evidence>
<evidence type="ECO:0000313" key="5">
    <source>
        <dbReference type="Proteomes" id="UP000647416"/>
    </source>
</evidence>
<protein>
    <recommendedName>
        <fullName evidence="3">Dockerin domain-containing protein</fullName>
    </recommendedName>
</protein>
<feature type="signal peptide" evidence="2">
    <location>
        <begin position="1"/>
        <end position="29"/>
    </location>
</feature>
<dbReference type="Proteomes" id="UP000647416">
    <property type="component" value="Unassembled WGS sequence"/>
</dbReference>
<dbReference type="GO" id="GO:0000272">
    <property type="term" value="P:polysaccharide catabolic process"/>
    <property type="evidence" value="ECO:0007669"/>
    <property type="project" value="InterPro"/>
</dbReference>
<evidence type="ECO:0000256" key="2">
    <source>
        <dbReference type="SAM" id="SignalP"/>
    </source>
</evidence>
<dbReference type="InterPro" id="IPR016134">
    <property type="entry name" value="Dockerin_dom"/>
</dbReference>
<sequence>MKRLRKKLVTARILAFVTAVAMLSGIGIAASEGNSADSIDASENTVISETAQAPESPTAAEPPELPTAAEPPEQTAEAETTEAPEVPTESDVPEFPKVSDMPEAMEMPEFPEEDETPDVSGNIVEFGSLNQEEAQTPMMASMGANSGDMALAADDYSQWINIGNHKAPDGTNYKADSKFWYEGMVLCLESESADAKIRLQSDISVEENFFENEKNNWIVDVNVKRNKVIDLNGKTIYIKPYQYDKDNTFFYGKNFSTGIAKHYTMFNIGNGSKLTIVDSKGGGKIRCDSWLLSEKDMDDAETSCVDMFNVSSGGELFINASGAEFVCGRSKKQYLYAASCNGPDNEYCYDGYARGQVNGSVVVAGENSKVTVVGGSLLARGYSLTPSTGWKPSGGAESVKKCAVFQVAKGAEINITDGYFKGCGGADVFQYWYSDKDKISVNIKAGTFDTHKVDKVVIQGHLSSTTDIPNAFKGLSRDNYMPGRYGDVNILKEWVNMDEADLIYGGEELTEEDGDATGSKKTVIKPKTQSKYFNSDSRVEIENHTSDGSKEYNPNENIPYYVSAKYTPYYSLKEEEWLAYDYQNRTDRTIKWYYTLYKSLGDSPLSAELESTAPICNLNDLRTNKGDKITYQNGQMYQLKMRVEEKWVGHNTYTRSFAGTYMFYVSDAPVGEVTKFMNFEVKTTVTGTGEPQNFESFPDAATISKLQEMGIKDDTESSYDYRYYYLDEFGKTVYTKWIDYGSGKPPEARWAFAPLKPGPIDLRLGLLIPGNGGEGSYTKIYKTVFAMPSISVWREGSGDTEFVTPDRNDVVYAITGMNVTLNPGLEFLNELDLKDPQTGKKLTVADVEWEFRELSGTGYVPLDVDVDNNGCCSVDRSGTYRAKFTYDGRTWYSPNPILLSGKNYDNNRMPYITGKNSHTSWSDPHVLQINLNKDANWYTVTEYWLKAKSHPYGASIGSSQKKCDSNGSLDIKKFFSGTTTADNFKPGDYTFEAFVYGIDGDGHNYRMKSEPFTVRFEKESTDTAIRINGETVYDPAKANSFCIPYTVPAGVSNLDFEQITWPADATIDVNRNNRFEWYSKDPDIIQIDSKTGKAEVLRPGTTEVGFHIYEPDGIVLGGTQLRIDVPIAGFEIEPIDYAAHIGESYINLKPKVKAVWAASGLRITENTDQYLDFDIRSWSTSAMSGADINKIQYNDYLRFNYRVFTKNGYFLPLQRDSEYGGYVYYCVNADALEIKGFTGDDKVYKAKEIGAYAAYQGGSENYWARTFCYKETGVYAFEEGDPAISKLCIPTTVFVKDPNTTYLETVNITTREPVKNDYRYEGDDWKNGYYTTYLNGNISSLRGVTDVNGEELWGYSSRVSKLTEPPKGSGNPYEDAKGESSLEWWNGVIEPVYDDKQKPTARYTDGTYFNDVTMELAWKDTAAGQKFAVDPNATIYVNGHAMNNVTIYYDFQFDESLHTAIYFKYYFDVGSTESYTSATVKGICDPRIGEMPTLVEETYVEESEELYVSKLIWFVDKNGNQKYDSGEECRIRYDSEGNYDSANSDLTANGTFRADRKYSVFVEVSSEGGRIANGGIFQLYMTLDNGANALLSVDNSTGGAYHYNKSTNLVGRFDATFIKDDPMAFYRFNEYPGYDADGFASSSYWVKDVETGESMFGKSLLPGKKYEFDVIYVSSDSCRFADDFTVTVDGAQLTDGVTLEADRTRVRIQYSFTLNSNGTKVIGKTVSYNPNNPPIVELRQNGVKIYDAVLDGGKAVGDKITHEFTFDTVNAGKYDLVVIKSGHLLYTVRGIEVSNSDIDLKTHANEKISTITLLAGDVNGDGKINNLDYAVVLNPLNFNKGYNSPSDVKDISADINGDKKINNLDYAIILNPIHFNKSCDVCTLTY</sequence>
<dbReference type="GO" id="GO:0004553">
    <property type="term" value="F:hydrolase activity, hydrolyzing O-glycosyl compounds"/>
    <property type="evidence" value="ECO:0007669"/>
    <property type="project" value="InterPro"/>
</dbReference>
<gene>
    <name evidence="4" type="ORF">H8706_03865</name>
</gene>